<comment type="caution">
    <text evidence="3">The sequence shown here is derived from an EMBL/GenBank/DDBJ whole genome shotgun (WGS) entry which is preliminary data.</text>
</comment>
<dbReference type="CDD" id="cd03789">
    <property type="entry name" value="GT9_LPS_heptosyltransferase"/>
    <property type="match status" value="1"/>
</dbReference>
<reference evidence="3 4" key="1">
    <citation type="journal article" date="2011" name="ISME J.">
        <title>Community ecology of hot spring cyanobacterial mats: predominant populations and their functional potential.</title>
        <authorList>
            <person name="Klatt C.G."/>
            <person name="Wood J.M."/>
            <person name="Rusch D.B."/>
            <person name="Bateson M.M."/>
            <person name="Hamamura N."/>
            <person name="Heidelberg J.F."/>
            <person name="Grossman A.R."/>
            <person name="Bhaya D."/>
            <person name="Cohan F.M."/>
            <person name="Kuhl M."/>
            <person name="Bryant D.A."/>
            <person name="Ward D.M."/>
        </authorList>
    </citation>
    <scope>NUCLEOTIDE SEQUENCE [LARGE SCALE GENOMIC DNA]</scope>
    <source>
        <strain evidence="3">OS</strain>
    </source>
</reference>
<keyword evidence="2 3" id="KW-0808">Transferase</keyword>
<evidence type="ECO:0000313" key="3">
    <source>
        <dbReference type="EMBL" id="RFM23673.1"/>
    </source>
</evidence>
<dbReference type="AlphaFoldDB" id="A0A395LYR3"/>
<dbReference type="Pfam" id="PF01075">
    <property type="entry name" value="Glyco_transf_9"/>
    <property type="match status" value="1"/>
</dbReference>
<evidence type="ECO:0000256" key="2">
    <source>
        <dbReference type="ARBA" id="ARBA00022679"/>
    </source>
</evidence>
<protein>
    <submittedName>
        <fullName evidence="3">Glycosyltransferase family 9 protein</fullName>
    </submittedName>
</protein>
<sequence>MQFGLAYNSYDLLFLLNKIAFQMRILFTLFSRIGSIVFRVKRYREPHFIAKQIEAGKIKKILLIHLQQLGDTLVFTPCAKALLERYGKQLEIDVLCNSVSYEVCKNMPHIRRFYVDKFWFWGKGEKKLSLLFKLLKEIRRERYDLAILDAEETSLKYPIIAFLTGATYRLGYDVDSRGFLNNIVPTLSPSLSYVSRNQQLFEFAGIPVPSTHLWLPTTASDKAQAQELLRTHCSSSSIPIMIHQGSNFSSKHWFKEKWVALCKRLLENPNVILFFSGAERERHQVDAILSELNSPRAISLVGKTSIHTLKELIELCQLFITVDTGVMHIGNCTNTPMVVLMSARDYENLWIEPSERVSVLRKDVDCKYCFGIDCPTGTKECMKLIEVEEVYQEALRFLPVLA</sequence>
<dbReference type="SUPFAM" id="SSF53756">
    <property type="entry name" value="UDP-Glycosyltransferase/glycogen phosphorylase"/>
    <property type="match status" value="1"/>
</dbReference>
<dbReference type="Gene3D" id="3.40.50.2000">
    <property type="entry name" value="Glycogen Phosphorylase B"/>
    <property type="match status" value="2"/>
</dbReference>
<evidence type="ECO:0000256" key="1">
    <source>
        <dbReference type="ARBA" id="ARBA00022676"/>
    </source>
</evidence>
<dbReference type="InterPro" id="IPR002201">
    <property type="entry name" value="Glyco_trans_9"/>
</dbReference>
<evidence type="ECO:0000313" key="4">
    <source>
        <dbReference type="Proteomes" id="UP000266389"/>
    </source>
</evidence>
<proteinExistence type="predicted"/>
<accession>A0A395LYR3</accession>
<keyword evidence="1" id="KW-0328">Glycosyltransferase</keyword>
<organism evidence="3 4">
    <name type="scientific">Candidatus Thermochlorobacter aerophilus</name>
    <dbReference type="NCBI Taxonomy" id="1868324"/>
    <lineage>
        <taxon>Bacteria</taxon>
        <taxon>Pseudomonadati</taxon>
        <taxon>Chlorobiota</taxon>
        <taxon>Chlorobiia</taxon>
        <taxon>Chlorobiales</taxon>
        <taxon>Candidatus Thermochlorobacteriaceae</taxon>
        <taxon>Candidatus Thermochlorobacter</taxon>
    </lineage>
</organism>
<dbReference type="PANTHER" id="PTHR30160:SF7">
    <property type="entry name" value="ADP-HEPTOSE--LPS HEPTOSYLTRANSFERASE 2"/>
    <property type="match status" value="1"/>
</dbReference>
<dbReference type="GO" id="GO:0005829">
    <property type="term" value="C:cytosol"/>
    <property type="evidence" value="ECO:0007669"/>
    <property type="project" value="TreeGrafter"/>
</dbReference>
<name>A0A395LYR3_9BACT</name>
<dbReference type="PANTHER" id="PTHR30160">
    <property type="entry name" value="TETRAACYLDISACCHARIDE 4'-KINASE-RELATED"/>
    <property type="match status" value="1"/>
</dbReference>
<dbReference type="InterPro" id="IPR051199">
    <property type="entry name" value="LPS_LOS_Heptosyltrfase"/>
</dbReference>
<dbReference type="Proteomes" id="UP000266389">
    <property type="component" value="Unassembled WGS sequence"/>
</dbReference>
<dbReference type="GO" id="GO:0008713">
    <property type="term" value="F:ADP-heptose-lipopolysaccharide heptosyltransferase activity"/>
    <property type="evidence" value="ECO:0007669"/>
    <property type="project" value="TreeGrafter"/>
</dbReference>
<gene>
    <name evidence="3" type="ORF">D0433_09905</name>
</gene>
<dbReference type="GO" id="GO:0009244">
    <property type="term" value="P:lipopolysaccharide core region biosynthetic process"/>
    <property type="evidence" value="ECO:0007669"/>
    <property type="project" value="TreeGrafter"/>
</dbReference>
<dbReference type="EMBL" id="PHFL01000060">
    <property type="protein sequence ID" value="RFM23673.1"/>
    <property type="molecule type" value="Genomic_DNA"/>
</dbReference>